<accession>A0A814W3N8</accession>
<comment type="caution">
    <text evidence="1">The sequence shown here is derived from an EMBL/GenBank/DDBJ whole genome shotgun (WGS) entry which is preliminary data.</text>
</comment>
<dbReference type="Proteomes" id="UP000663860">
    <property type="component" value="Unassembled WGS sequence"/>
</dbReference>
<organism evidence="1 2">
    <name type="scientific">Adineta steineri</name>
    <dbReference type="NCBI Taxonomy" id="433720"/>
    <lineage>
        <taxon>Eukaryota</taxon>
        <taxon>Metazoa</taxon>
        <taxon>Spiralia</taxon>
        <taxon>Gnathifera</taxon>
        <taxon>Rotifera</taxon>
        <taxon>Eurotatoria</taxon>
        <taxon>Bdelloidea</taxon>
        <taxon>Adinetida</taxon>
        <taxon>Adinetidae</taxon>
        <taxon>Adineta</taxon>
    </lineage>
</organism>
<dbReference type="InterPro" id="IPR001611">
    <property type="entry name" value="Leu-rich_rpt"/>
</dbReference>
<dbReference type="PANTHER" id="PTHR24114:SF2">
    <property type="entry name" value="F-BOX DOMAIN-CONTAINING PROTEIN-RELATED"/>
    <property type="match status" value="1"/>
</dbReference>
<protein>
    <submittedName>
        <fullName evidence="1">Uncharacterized protein</fullName>
    </submittedName>
</protein>
<dbReference type="InterPro" id="IPR032675">
    <property type="entry name" value="LRR_dom_sf"/>
</dbReference>
<evidence type="ECO:0000313" key="1">
    <source>
        <dbReference type="EMBL" id="CAF1199712.1"/>
    </source>
</evidence>
<dbReference type="EMBL" id="CAJNOE010000406">
    <property type="protein sequence ID" value="CAF1199712.1"/>
    <property type="molecule type" value="Genomic_DNA"/>
</dbReference>
<dbReference type="AlphaFoldDB" id="A0A814W3N8"/>
<evidence type="ECO:0000313" key="2">
    <source>
        <dbReference type="Proteomes" id="UP000663860"/>
    </source>
</evidence>
<proteinExistence type="predicted"/>
<dbReference type="InterPro" id="IPR052394">
    <property type="entry name" value="LRR-containing"/>
</dbReference>
<gene>
    <name evidence="1" type="ORF">IZO911_LOCUS28534</name>
</gene>
<dbReference type="PANTHER" id="PTHR24114">
    <property type="entry name" value="LEUCINE RICH REPEAT FAMILY PROTEIN"/>
    <property type="match status" value="1"/>
</dbReference>
<sequence length="422" mass="46892">MDFMGIASYFWKTTPILPKYIINRNGIDELTLGIDCSWTVTYLRTLLTERLSDLSENEQFIHSNGAPIHILDEQDTIVNELLLENSNIISLRSKLSRELLPATNSTTLVQNRTTDMSSHLQLSERQYQQTMSSTASPIISPSNITITIKDNSKTKSISLSHLLSNVTLEIDNSKLSPTDMKLIVSTLKQNKTVKELKIISGCGHVIEMLVEVLKANTKLTSLDISLGMNNAECILIADALMMNHTVQKLSLSQNGITSVGCKTIGQMLKSNKTLTYLNICRNKLYDDGIKFICDALMTNQTLRQLDICQTNMSSSGVQLVGQMLRVNQTLTLIDISDNNIGDNDITVIANALKFNNTLTELDVKWNQITEKGALALIDILTTNRTLTTVKLQFNKMPDDAQVLINRKAPQLKTTGLGLCLIL</sequence>
<dbReference type="SUPFAM" id="SSF52047">
    <property type="entry name" value="RNI-like"/>
    <property type="match status" value="1"/>
</dbReference>
<reference evidence="1" key="1">
    <citation type="submission" date="2021-02" db="EMBL/GenBank/DDBJ databases">
        <authorList>
            <person name="Nowell W R."/>
        </authorList>
    </citation>
    <scope>NUCLEOTIDE SEQUENCE</scope>
</reference>
<dbReference type="Pfam" id="PF13516">
    <property type="entry name" value="LRR_6"/>
    <property type="match status" value="4"/>
</dbReference>
<dbReference type="Gene3D" id="3.80.10.10">
    <property type="entry name" value="Ribonuclease Inhibitor"/>
    <property type="match status" value="3"/>
</dbReference>
<name>A0A814W3N8_9BILA</name>
<dbReference type="SMART" id="SM00368">
    <property type="entry name" value="LRR_RI"/>
    <property type="match status" value="5"/>
</dbReference>